<dbReference type="KEGG" id="cal:CAALFM_C206760CA"/>
<dbReference type="GeneID" id="3648022"/>
<reference evidence="3 4" key="3">
    <citation type="journal article" date="2013" name="Genome Biol.">
        <title>Assembly of a phased diploid Candida albicans genome facilitates allele-specific measurements and provides a simple model for repeat and indel structure.</title>
        <authorList>
            <person name="Muzzey D."/>
            <person name="Schwartz K."/>
            <person name="Weissman J.S."/>
            <person name="Sherlock G."/>
        </authorList>
    </citation>
    <scope>NUCLEOTIDE SEQUENCE [LARGE SCALE GENOMIC DNA]</scope>
    <source>
        <strain evidence="4">SC5314 / ATCC MYA-2876</strain>
    </source>
</reference>
<dbReference type="eggNOG" id="ENOG502S5EM">
    <property type="taxonomic scope" value="Eukaryota"/>
</dbReference>
<evidence type="ECO:0000313" key="4">
    <source>
        <dbReference type="Proteomes" id="UP000000559"/>
    </source>
</evidence>
<feature type="compositionally biased region" description="Low complexity" evidence="1">
    <location>
        <begin position="354"/>
        <end position="366"/>
    </location>
</feature>
<evidence type="ECO:0000313" key="3">
    <source>
        <dbReference type="EMBL" id="AOW27677.1"/>
    </source>
</evidence>
<dbReference type="AlphaFoldDB" id="A0A1D8PHQ7"/>
<accession>A0A1D8PHQ7</accession>
<evidence type="ECO:0000256" key="1">
    <source>
        <dbReference type="SAM" id="MobiDB-lite"/>
    </source>
</evidence>
<dbReference type="RefSeq" id="XP_710371.2">
    <property type="nucleotide sequence ID" value="XM_705279.2"/>
</dbReference>
<proteinExistence type="predicted"/>
<keyword evidence="4" id="KW-1185">Reference proteome</keyword>
<name>A0A1D8PHQ7_CANAL</name>
<gene>
    <name evidence="3" type="ordered locus">CAALFM_C206760CA</name>
    <name evidence="2" type="ordered locus">orf19.10656</name>
</gene>
<feature type="region of interest" description="Disordered" evidence="1">
    <location>
        <begin position="292"/>
        <end position="326"/>
    </location>
</feature>
<dbReference type="InParanoid" id="A0A1D8PHQ7"/>
<dbReference type="InterPro" id="IPR035189">
    <property type="entry name" value="Std1/Mth1"/>
</dbReference>
<dbReference type="Proteomes" id="UP000000559">
    <property type="component" value="Chromosome 2"/>
</dbReference>
<dbReference type="CGD" id="CAL0000189499">
    <property type="gene designation" value="orf19.10656"/>
</dbReference>
<sequence length="416" mass="47547">MGLFDLLPFPRGGGVADSTTTTIPTYDSTKDSINLQVKSLLYLFKRLKIYQLASFLNRDNNYELKYIGNTTIDNTNPIHIKLDKIYNLERFLQILIYEDEYKILVDFTKNKFRSLCFMTEYPYGKVLVSMATGSFPQFIDEDEDGDSFENFKFILFPLKNVTIEQMGRLLTKSDIYIEHKNVSTSKRYMIAIESINEVLGFDGNKSDITIFDITITQKNQIIKQYLIKLAIQVQLTRIYQEYIKQHPIVITGDPFVTPPSSPTKKQSISSISPMKKIPTLRKSMSNLTLNGNTSGVNYNKAPSVPSVPSSPTRLRPQKSMSKLNSKPSISKMKLEELYNPVASPRGKIHQEVKPSSIRSNSSNPINGVGSEDFDNDIDIDIDNKENFRWDVYNKCKLAILEKLKVEKLRIDQKIVV</sequence>
<feature type="compositionally biased region" description="Low complexity" evidence="1">
    <location>
        <begin position="302"/>
        <end position="311"/>
    </location>
</feature>
<dbReference type="Pfam" id="PF17235">
    <property type="entry name" value="STD1"/>
    <property type="match status" value="1"/>
</dbReference>
<feature type="region of interest" description="Disordered" evidence="1">
    <location>
        <begin position="348"/>
        <end position="373"/>
    </location>
</feature>
<organism evidence="3 4">
    <name type="scientific">Candida albicans (strain SC5314 / ATCC MYA-2876)</name>
    <name type="common">Yeast</name>
    <dbReference type="NCBI Taxonomy" id="237561"/>
    <lineage>
        <taxon>Eukaryota</taxon>
        <taxon>Fungi</taxon>
        <taxon>Dikarya</taxon>
        <taxon>Ascomycota</taxon>
        <taxon>Saccharomycotina</taxon>
        <taxon>Pichiomycetes</taxon>
        <taxon>Debaryomycetaceae</taxon>
        <taxon>Candida/Lodderomyces clade</taxon>
        <taxon>Candida</taxon>
    </lineage>
</organism>
<dbReference type="VEuPathDB" id="FungiDB:C2_06760C_A"/>
<protein>
    <submittedName>
        <fullName evidence="3">Uncharacterized protein</fullName>
    </submittedName>
</protein>
<reference evidence="3 4" key="1">
    <citation type="journal article" date="2004" name="Proc. Natl. Acad. Sci. U.S.A.">
        <title>The diploid genome sequence of Candida albicans.</title>
        <authorList>
            <person name="Jones T."/>
            <person name="Federspiel N.A."/>
            <person name="Chibana H."/>
            <person name="Dungan J."/>
            <person name="Kalman S."/>
            <person name="Magee B.B."/>
            <person name="Newport G."/>
            <person name="Thorstenson Y.R."/>
            <person name="Agabian N."/>
            <person name="Magee P.T."/>
            <person name="Davis R.W."/>
            <person name="Scherer S."/>
        </authorList>
    </citation>
    <scope>NUCLEOTIDE SEQUENCE [LARGE SCALE GENOMIC DNA]</scope>
    <source>
        <strain evidence="4">SC5314 / ATCC MYA-2876</strain>
    </source>
</reference>
<dbReference type="OrthoDB" id="4088889at2759"/>
<evidence type="ECO:0000313" key="2">
    <source>
        <dbReference type="CGD" id="CAL0000189499"/>
    </source>
</evidence>
<reference evidence="3 4" key="2">
    <citation type="journal article" date="2007" name="Genome Biol.">
        <title>Assembly of the Candida albicans genome into sixteen supercontigs aligned on the eight chromosomes.</title>
        <authorList>
            <person name="van het Hoog M."/>
            <person name="Rast T.J."/>
            <person name="Martchenko M."/>
            <person name="Grindle S."/>
            <person name="Dignard D."/>
            <person name="Hogues H."/>
            <person name="Cuomo C."/>
            <person name="Berriman M."/>
            <person name="Scherer S."/>
            <person name="Magee B.B."/>
            <person name="Whiteway M."/>
            <person name="Chibana H."/>
            <person name="Nantel A."/>
            <person name="Magee P.T."/>
        </authorList>
    </citation>
    <scope>GENOME REANNOTATION</scope>
    <source>
        <strain evidence="4">SC5314 / ATCC MYA-2876</strain>
    </source>
</reference>
<dbReference type="EMBL" id="CP017624">
    <property type="protein sequence ID" value="AOW27677.1"/>
    <property type="molecule type" value="Genomic_DNA"/>
</dbReference>